<dbReference type="InterPro" id="IPR020103">
    <property type="entry name" value="PsdUridine_synth_cat_dom_sf"/>
</dbReference>
<dbReference type="GO" id="GO:0000455">
    <property type="term" value="P:enzyme-directed rRNA pseudouridine synthesis"/>
    <property type="evidence" value="ECO:0007669"/>
    <property type="project" value="TreeGrafter"/>
</dbReference>
<proteinExistence type="predicted"/>
<reference evidence="2" key="1">
    <citation type="submission" date="2021-01" db="EMBL/GenBank/DDBJ databases">
        <authorList>
            <person name="Corre E."/>
            <person name="Pelletier E."/>
            <person name="Niang G."/>
            <person name="Scheremetjew M."/>
            <person name="Finn R."/>
            <person name="Kale V."/>
            <person name="Holt S."/>
            <person name="Cochrane G."/>
            <person name="Meng A."/>
            <person name="Brown T."/>
            <person name="Cohen L."/>
        </authorList>
    </citation>
    <scope>NUCLEOTIDE SEQUENCE</scope>
    <source>
        <strain evidence="2">Pop2</strain>
    </source>
</reference>
<dbReference type="CDD" id="cd02869">
    <property type="entry name" value="PseudoU_synth_RluA_like"/>
    <property type="match status" value="1"/>
</dbReference>
<dbReference type="EMBL" id="HBGN01040742">
    <property type="protein sequence ID" value="CAD9359543.1"/>
    <property type="molecule type" value="Transcribed_RNA"/>
</dbReference>
<dbReference type="SUPFAM" id="SSF55120">
    <property type="entry name" value="Pseudouridine synthase"/>
    <property type="match status" value="1"/>
</dbReference>
<accession>A0A6V2MPE4</accession>
<evidence type="ECO:0000313" key="2">
    <source>
        <dbReference type="EMBL" id="CAD9359543.1"/>
    </source>
</evidence>
<dbReference type="PANTHER" id="PTHR21600">
    <property type="entry name" value="MITOCHONDRIAL RNA PSEUDOURIDINE SYNTHASE"/>
    <property type="match status" value="1"/>
</dbReference>
<sequence>MMRNEEGKRRKRSTMIRGFVTKLSAVVILVYGSRLASAWNVANVCQHPRTHGKRNSAVCFSSKENVESASSPLSTTTAPKWMKCVNGVTPPREMALNEAVSKLGGVSLEKANELIEMGAVWARLDVLSEEEMLEQYYRDDDEGEVGGDGRVRYADLPRGWGGSRVVAEEESEIEDLDDYIEKMESMRYKRILTPSSLPPGTDIRIYPTPRRFPACYELADPSRLLYEDTTFVVVDKPPMLPTQPDASNYQECCPGCVNDLMGPFTTIEDKPVHRPLICHRVDSCVGGCVVLSKDANGQKVFSSLQRDRKIKKVYLTLTNKPVPIGLHVHWMWSPLLARGETAGPPCQFVSHTPPASRRKARQSWTRCVLEVTKSEPINIHKYDGHTYDPMDLPHYQSTVRLVTGRKHQVRAQLSSLGSPIVRDTLYQPIAGLTLDKLGDAEDDSEESMDDAVAKCRIPKEPIGLQAHAILFGGVKARARTPWWGDGTKKNF</sequence>
<dbReference type="GO" id="GO:0003723">
    <property type="term" value="F:RNA binding"/>
    <property type="evidence" value="ECO:0007669"/>
    <property type="project" value="InterPro"/>
</dbReference>
<protein>
    <recommendedName>
        <fullName evidence="1">Pseudouridine synthase RsuA/RluA-like domain-containing protein</fullName>
    </recommendedName>
</protein>
<dbReference type="GO" id="GO:0009982">
    <property type="term" value="F:pseudouridine synthase activity"/>
    <property type="evidence" value="ECO:0007669"/>
    <property type="project" value="InterPro"/>
</dbReference>
<dbReference type="Gene3D" id="3.30.2350.10">
    <property type="entry name" value="Pseudouridine synthase"/>
    <property type="match status" value="1"/>
</dbReference>
<gene>
    <name evidence="2" type="ORF">DBRI1063_LOCUS26088</name>
</gene>
<feature type="domain" description="Pseudouridine synthase RsuA/RluA-like" evidence="1">
    <location>
        <begin position="231"/>
        <end position="415"/>
    </location>
</feature>
<dbReference type="AlphaFoldDB" id="A0A6V2MPE4"/>
<evidence type="ECO:0000259" key="1">
    <source>
        <dbReference type="Pfam" id="PF00849"/>
    </source>
</evidence>
<dbReference type="InterPro" id="IPR050188">
    <property type="entry name" value="RluA_PseudoU_synthase"/>
</dbReference>
<name>A0A6V2MPE4_9STRA</name>
<dbReference type="InterPro" id="IPR006145">
    <property type="entry name" value="PsdUridine_synth_RsuA/RluA"/>
</dbReference>
<dbReference type="PANTHER" id="PTHR21600:SF52">
    <property type="entry name" value="PSEUDOURIDINE SYNTHASE RSUA_RLUA-LIKE DOMAIN-CONTAINING PROTEIN"/>
    <property type="match status" value="1"/>
</dbReference>
<dbReference type="Pfam" id="PF00849">
    <property type="entry name" value="PseudoU_synth_2"/>
    <property type="match status" value="1"/>
</dbReference>
<organism evidence="2">
    <name type="scientific">Ditylum brightwellii</name>
    <dbReference type="NCBI Taxonomy" id="49249"/>
    <lineage>
        <taxon>Eukaryota</taxon>
        <taxon>Sar</taxon>
        <taxon>Stramenopiles</taxon>
        <taxon>Ochrophyta</taxon>
        <taxon>Bacillariophyta</taxon>
        <taxon>Mediophyceae</taxon>
        <taxon>Lithodesmiophycidae</taxon>
        <taxon>Lithodesmiales</taxon>
        <taxon>Lithodesmiaceae</taxon>
        <taxon>Ditylum</taxon>
    </lineage>
</organism>